<dbReference type="CDD" id="cd03801">
    <property type="entry name" value="GT4_PimA-like"/>
    <property type="match status" value="1"/>
</dbReference>
<feature type="domain" description="Glycosyl transferase family 1" evidence="2">
    <location>
        <begin position="194"/>
        <end position="345"/>
    </location>
</feature>
<dbReference type="Pfam" id="PF13439">
    <property type="entry name" value="Glyco_transf_4"/>
    <property type="match status" value="1"/>
</dbReference>
<dbReference type="PANTHER" id="PTHR46401:SF2">
    <property type="entry name" value="GLYCOSYLTRANSFERASE WBBK-RELATED"/>
    <property type="match status" value="1"/>
</dbReference>
<feature type="domain" description="Glycosyltransferase subfamily 4-like N-terminal" evidence="3">
    <location>
        <begin position="19"/>
        <end position="176"/>
    </location>
</feature>
<dbReference type="SUPFAM" id="SSF53756">
    <property type="entry name" value="UDP-Glycosyltransferase/glycogen phosphorylase"/>
    <property type="match status" value="1"/>
</dbReference>
<keyword evidence="5" id="KW-1185">Reference proteome</keyword>
<dbReference type="Proteomes" id="UP000186039">
    <property type="component" value="Unassembled WGS sequence"/>
</dbReference>
<evidence type="ECO:0000256" key="1">
    <source>
        <dbReference type="ARBA" id="ARBA00022679"/>
    </source>
</evidence>
<proteinExistence type="predicted"/>
<accession>A0ABX3FQS5</accession>
<reference evidence="4 5" key="1">
    <citation type="submission" date="2016-09" db="EMBL/GenBank/DDBJ databases">
        <title>Genomic Taxonomy of the Vibrionaceae.</title>
        <authorList>
            <person name="Gonzalez-Castillo A."/>
            <person name="Gomez-Gil B."/>
            <person name="Enciso-Ibarra K."/>
        </authorList>
    </citation>
    <scope>NUCLEOTIDE SEQUENCE [LARGE SCALE GENOMIC DNA]</scope>
    <source>
        <strain evidence="4 5">CAIM 1902</strain>
    </source>
</reference>
<evidence type="ECO:0008006" key="6">
    <source>
        <dbReference type="Google" id="ProtNLM"/>
    </source>
</evidence>
<evidence type="ECO:0000313" key="5">
    <source>
        <dbReference type="Proteomes" id="UP000186039"/>
    </source>
</evidence>
<evidence type="ECO:0000259" key="2">
    <source>
        <dbReference type="Pfam" id="PF00534"/>
    </source>
</evidence>
<gene>
    <name evidence="4" type="ORF">BIY20_20085</name>
</gene>
<dbReference type="InterPro" id="IPR001296">
    <property type="entry name" value="Glyco_trans_1"/>
</dbReference>
<dbReference type="InterPro" id="IPR028098">
    <property type="entry name" value="Glyco_trans_4-like_N"/>
</dbReference>
<dbReference type="Pfam" id="PF00534">
    <property type="entry name" value="Glycos_transf_1"/>
    <property type="match status" value="1"/>
</dbReference>
<evidence type="ECO:0000259" key="3">
    <source>
        <dbReference type="Pfam" id="PF13439"/>
    </source>
</evidence>
<evidence type="ECO:0000313" key="4">
    <source>
        <dbReference type="EMBL" id="OLQ96105.1"/>
    </source>
</evidence>
<keyword evidence="1" id="KW-0808">Transferase</keyword>
<comment type="caution">
    <text evidence="4">The sequence shown here is derived from an EMBL/GenBank/DDBJ whole genome shotgun (WGS) entry which is preliminary data.</text>
</comment>
<dbReference type="PANTHER" id="PTHR46401">
    <property type="entry name" value="GLYCOSYLTRANSFERASE WBBK-RELATED"/>
    <property type="match status" value="1"/>
</dbReference>
<sequence length="370" mass="41423">MKSKHTIAFIGGRGLFSSYGGVENATREIAKELSKREDVAVNVYSVEGENDEVFAYSDNLNVIAINRSIYKSLGQHGYILACVLHALFKLRPNAVFLFASGPCVFAPILRLGGIRVISSIRGMDSARDKWGRLSRNILKLGEYCAWKFSHQFTANSKKIVENFSKKRPDSHFIPNGCRAVTDADCASLDKYKVERNGYLLFAARLDPIKRLHLLLEVHRQLPNDQKLPLIIAGGNSNDMEYEAKLKQYENDEKVMFIGHISSSELAPLMKHCRAFILPSVIEGMSNSLLSAMANGKAIIAADIEENRDVVELDDALFEKDSFEQLQISVARVSTNADFCQQLGEKLAVLAHEKYSWENTAERFLELSRVG</sequence>
<protein>
    <recommendedName>
        <fullName evidence="6">Glycosyl transferase</fullName>
    </recommendedName>
</protein>
<dbReference type="Gene3D" id="3.40.50.2000">
    <property type="entry name" value="Glycogen Phosphorylase B"/>
    <property type="match status" value="2"/>
</dbReference>
<name>A0ABX3FQS5_9VIBR</name>
<organism evidence="4 5">
    <name type="scientific">Vibrio panuliri</name>
    <dbReference type="NCBI Taxonomy" id="1381081"/>
    <lineage>
        <taxon>Bacteria</taxon>
        <taxon>Pseudomonadati</taxon>
        <taxon>Pseudomonadota</taxon>
        <taxon>Gammaproteobacteria</taxon>
        <taxon>Vibrionales</taxon>
        <taxon>Vibrionaceae</taxon>
        <taxon>Vibrio</taxon>
    </lineage>
</organism>
<dbReference type="RefSeq" id="WP_075713434.1">
    <property type="nucleotide sequence ID" value="NZ_AP019655.1"/>
</dbReference>
<dbReference type="EMBL" id="MJMH01000038">
    <property type="protein sequence ID" value="OLQ96105.1"/>
    <property type="molecule type" value="Genomic_DNA"/>
</dbReference>